<gene>
    <name evidence="2" type="ORF">JD82_03545</name>
</gene>
<dbReference type="EMBL" id="VLJV01000001">
    <property type="protein sequence ID" value="TWH21679.1"/>
    <property type="molecule type" value="Genomic_DNA"/>
</dbReference>
<accession>A0A660CJA0</accession>
<feature type="compositionally biased region" description="Basic residues" evidence="1">
    <location>
        <begin position="22"/>
        <end position="43"/>
    </location>
</feature>
<feature type="compositionally biased region" description="Basic residues" evidence="1">
    <location>
        <begin position="144"/>
        <end position="155"/>
    </location>
</feature>
<keyword evidence="3" id="KW-1185">Reference proteome</keyword>
<reference evidence="2 3" key="1">
    <citation type="submission" date="2019-07" db="EMBL/GenBank/DDBJ databases">
        <title>R&amp;d 2014.</title>
        <authorList>
            <person name="Klenk H.-P."/>
        </authorList>
    </citation>
    <scope>NUCLEOTIDE SEQUENCE [LARGE SCALE GENOMIC DNA]</scope>
    <source>
        <strain evidence="2 3">DSM 43194</strain>
    </source>
</reference>
<evidence type="ECO:0000313" key="2">
    <source>
        <dbReference type="EMBL" id="TWH21679.1"/>
    </source>
</evidence>
<evidence type="ECO:0000256" key="1">
    <source>
        <dbReference type="SAM" id="MobiDB-lite"/>
    </source>
</evidence>
<feature type="region of interest" description="Disordered" evidence="1">
    <location>
        <begin position="193"/>
        <end position="265"/>
    </location>
</feature>
<sequence length="265" mass="30396">MRPGTPPTSTNARTAPYQVSRHTPRAHRAPHSRRLRSTHRLRSRPAPPFPTSPAGTDTARPTPPTGAGLHPNPSRGHARRGRRRHPLRDVRRRDVRRTLPVPRPEGSHLGGRDHRPNVRAGSDPRPPTARHHRNEEHRNEQHRTARHSAVNRRHRPDLPDRRAGNPLRACRPRRRPAGRRRTRLGLHRHRLHRHRLRRHRHPRSPCRSSHRRPHRVTAGHRGTSRCPRIRDGNRRAAAGHRRTPGAAPCARGAATNDRHPSRAGR</sequence>
<feature type="compositionally biased region" description="Basic and acidic residues" evidence="1">
    <location>
        <begin position="133"/>
        <end position="143"/>
    </location>
</feature>
<name>A0A660CJA0_9PSEU</name>
<feature type="region of interest" description="Disordered" evidence="1">
    <location>
        <begin position="1"/>
        <end position="178"/>
    </location>
</feature>
<feature type="compositionally biased region" description="Basic residues" evidence="1">
    <location>
        <begin position="76"/>
        <end position="86"/>
    </location>
</feature>
<proteinExistence type="predicted"/>
<feature type="compositionally biased region" description="Basic and acidic residues" evidence="1">
    <location>
        <begin position="256"/>
        <end position="265"/>
    </location>
</feature>
<evidence type="ECO:0000313" key="3">
    <source>
        <dbReference type="Proteomes" id="UP000317303"/>
    </source>
</evidence>
<dbReference type="Proteomes" id="UP000317303">
    <property type="component" value="Unassembled WGS sequence"/>
</dbReference>
<comment type="caution">
    <text evidence="2">The sequence shown here is derived from an EMBL/GenBank/DDBJ whole genome shotgun (WGS) entry which is preliminary data.</text>
</comment>
<protein>
    <submittedName>
        <fullName evidence="2">Uncharacterized protein</fullName>
    </submittedName>
</protein>
<organism evidence="2 3">
    <name type="scientific">Prauserella rugosa</name>
    <dbReference type="NCBI Taxonomy" id="43354"/>
    <lineage>
        <taxon>Bacteria</taxon>
        <taxon>Bacillati</taxon>
        <taxon>Actinomycetota</taxon>
        <taxon>Actinomycetes</taxon>
        <taxon>Pseudonocardiales</taxon>
        <taxon>Pseudonocardiaceae</taxon>
        <taxon>Prauserella</taxon>
    </lineage>
</organism>
<dbReference type="AlphaFoldDB" id="A0A660CJA0"/>
<feature type="compositionally biased region" description="Basic residues" evidence="1">
    <location>
        <begin position="193"/>
        <end position="218"/>
    </location>
</feature>